<proteinExistence type="predicted"/>
<gene>
    <name evidence="1" type="ORF">Dpo_1c06020</name>
</gene>
<reference evidence="1 2" key="1">
    <citation type="journal article" date="2013" name="Genome Announc.">
        <title>Draft Genome Sequence of Desulfotignum phosphitoxidans DSM 13687 Strain FiPS-3.</title>
        <authorList>
            <person name="Poehlein A."/>
            <person name="Daniel R."/>
            <person name="Simeonova D.D."/>
        </authorList>
    </citation>
    <scope>NUCLEOTIDE SEQUENCE [LARGE SCALE GENOMIC DNA]</scope>
    <source>
        <strain evidence="1 2">DSM 13687</strain>
    </source>
</reference>
<accession>S0G841</accession>
<dbReference type="EMBL" id="APJX01000001">
    <property type="protein sequence ID" value="EMS81461.1"/>
    <property type="molecule type" value="Genomic_DNA"/>
</dbReference>
<comment type="caution">
    <text evidence="1">The sequence shown here is derived from an EMBL/GenBank/DDBJ whole genome shotgun (WGS) entry which is preliminary data.</text>
</comment>
<sequence length="428" mass="49558">MMSEMIKGKADMAKNKTKKDTALAKLITAAPAEALSELILNLAENDPEIRRKCFDYLKKNTAVSKMLKRQSEGEAILSIWAELLPDLEDLDAYGGGPYGVEDQVWELLYEITKRLTSKKVDETYRREILDSVIPFIKSGNSGAVDALDELAYAACYSAAELRYLAESLEAMHDEWQTRNARNIYRQIGDRDKYLELRLKYMEVGADYHDLAEFYWETGEKEKSIQIAQKGLKKATGRMDELRAFLAERAQEAGDRTTWNELQFDQATDRLTLDKYKKFKIACTAEEWKEYEPRLLKKMKDTGKTEQMKIHMDRKEYDSVVNLLSKCSYPQYNFVSDPHVSIAEKLEKQYPEKILKWYISGLGNLSSNHKREEYTRKAEVMAKVRHMLVNVMNDESRWEKLAAKVKNDNLRRPAFQQEFASIVPGWTAI</sequence>
<dbReference type="Proteomes" id="UP000014216">
    <property type="component" value="Unassembled WGS sequence"/>
</dbReference>
<protein>
    <submittedName>
        <fullName evidence="1">Uncharacterized protein</fullName>
    </submittedName>
</protein>
<name>S0G841_9BACT</name>
<evidence type="ECO:0000313" key="2">
    <source>
        <dbReference type="Proteomes" id="UP000014216"/>
    </source>
</evidence>
<evidence type="ECO:0000313" key="1">
    <source>
        <dbReference type="EMBL" id="EMS81461.1"/>
    </source>
</evidence>
<organism evidence="1 2">
    <name type="scientific">Desulfotignum phosphitoxidans DSM 13687</name>
    <dbReference type="NCBI Taxonomy" id="1286635"/>
    <lineage>
        <taxon>Bacteria</taxon>
        <taxon>Pseudomonadati</taxon>
        <taxon>Thermodesulfobacteriota</taxon>
        <taxon>Desulfobacteria</taxon>
        <taxon>Desulfobacterales</taxon>
        <taxon>Desulfobacteraceae</taxon>
        <taxon>Desulfotignum</taxon>
    </lineage>
</organism>
<dbReference type="AlphaFoldDB" id="S0G841"/>
<dbReference type="RefSeq" id="WP_006964193.1">
    <property type="nucleotide sequence ID" value="NZ_APJX01000001.1"/>
</dbReference>
<keyword evidence="2" id="KW-1185">Reference proteome</keyword>